<evidence type="ECO:0000313" key="3">
    <source>
        <dbReference type="Proteomes" id="UP000186817"/>
    </source>
</evidence>
<dbReference type="Proteomes" id="UP000186817">
    <property type="component" value="Unassembled WGS sequence"/>
</dbReference>
<dbReference type="AlphaFoldDB" id="A0A1Q9EJ06"/>
<proteinExistence type="predicted"/>
<sequence>MTKCWPLDLELNLLGSLIRVNPRLLWAALQGDGSWLKVVQQDLRMVVEQGGECSCLAGMVASWRAKDSGLQKASEKGPVILQTVHEGIPKQSRKLNLSSRGEMDDGMMFRTLRALLEKVLQELRAARLLVFFVVRKQVFVASASPRKVDNKKLNVVTVEQALFYLFGGDLYYEGEYVEEPNDPAYHDEDAESYDEEKEEPNQTDYYASTYVGDEEEDHGGSRRRLAEVKAWRGYYPVMAIVDAGAHQLMDTGRGTMPSYHYLCARLFYEVVTELVRRGLDPETIAFTQTNKSHRRQVKVDCDANQVSARGKAWTAVFERTLSARTSSHYQFDCVTDDCVEDFLADGTMLGLSGYLEQTGRPRPVLTRSRTSLESLHLDLQSAARCRCTSTPAPLELYHLGDVYVTPRVAESDT</sequence>
<reference evidence="2 3" key="1">
    <citation type="submission" date="2016-02" db="EMBL/GenBank/DDBJ databases">
        <title>Genome analysis of coral dinoflagellate symbionts highlights evolutionary adaptations to a symbiotic lifestyle.</title>
        <authorList>
            <person name="Aranda M."/>
            <person name="Li Y."/>
            <person name="Liew Y.J."/>
            <person name="Baumgarten S."/>
            <person name="Simakov O."/>
            <person name="Wilson M."/>
            <person name="Piel J."/>
            <person name="Ashoor H."/>
            <person name="Bougouffa S."/>
            <person name="Bajic V.B."/>
            <person name="Ryu T."/>
            <person name="Ravasi T."/>
            <person name="Bayer T."/>
            <person name="Micklem G."/>
            <person name="Kim H."/>
            <person name="Bhak J."/>
            <person name="Lajeunesse T.C."/>
            <person name="Voolstra C.R."/>
        </authorList>
    </citation>
    <scope>NUCLEOTIDE SEQUENCE [LARGE SCALE GENOMIC DNA]</scope>
    <source>
        <strain evidence="2 3">CCMP2467</strain>
    </source>
</reference>
<dbReference type="OrthoDB" id="10272881at2759"/>
<organism evidence="2 3">
    <name type="scientific">Symbiodinium microadriaticum</name>
    <name type="common">Dinoflagellate</name>
    <name type="synonym">Zooxanthella microadriatica</name>
    <dbReference type="NCBI Taxonomy" id="2951"/>
    <lineage>
        <taxon>Eukaryota</taxon>
        <taxon>Sar</taxon>
        <taxon>Alveolata</taxon>
        <taxon>Dinophyceae</taxon>
        <taxon>Suessiales</taxon>
        <taxon>Symbiodiniaceae</taxon>
        <taxon>Symbiodinium</taxon>
    </lineage>
</organism>
<evidence type="ECO:0000256" key="1">
    <source>
        <dbReference type="SAM" id="MobiDB-lite"/>
    </source>
</evidence>
<accession>A0A1Q9EJ06</accession>
<feature type="compositionally biased region" description="Acidic residues" evidence="1">
    <location>
        <begin position="188"/>
        <end position="198"/>
    </location>
</feature>
<evidence type="ECO:0000313" key="2">
    <source>
        <dbReference type="EMBL" id="OLQ07395.1"/>
    </source>
</evidence>
<keyword evidence="3" id="KW-1185">Reference proteome</keyword>
<feature type="region of interest" description="Disordered" evidence="1">
    <location>
        <begin position="181"/>
        <end position="201"/>
    </location>
</feature>
<dbReference type="EMBL" id="LSRX01000140">
    <property type="protein sequence ID" value="OLQ07395.1"/>
    <property type="molecule type" value="Genomic_DNA"/>
</dbReference>
<protein>
    <submittedName>
        <fullName evidence="2">Uncharacterized protein</fullName>
    </submittedName>
</protein>
<name>A0A1Q9EJ06_SYMMI</name>
<gene>
    <name evidence="2" type="ORF">AK812_SmicGene9235</name>
</gene>
<comment type="caution">
    <text evidence="2">The sequence shown here is derived from an EMBL/GenBank/DDBJ whole genome shotgun (WGS) entry which is preliminary data.</text>
</comment>